<sequence>MITPANCLMNHNSLIEPRLDFSRLISFGARVNVKNKFPDSKITGGSSPLCALTFERYSDLMKFLNIDNGRIKISRDYVPSISDKPLKVRKPTQSLPSEIVQLTLPKPILSNVTSSMDQIEVLDSKSNNAPHPVDIQVQLKAPDPKKTWKYFP</sequence>
<gene>
    <name evidence="1" type="ORF">O181_075549</name>
</gene>
<keyword evidence="2" id="KW-1185">Reference proteome</keyword>
<protein>
    <submittedName>
        <fullName evidence="1">Uncharacterized protein</fullName>
    </submittedName>
</protein>
<accession>A0A9Q3FB75</accession>
<name>A0A9Q3FB75_9BASI</name>
<dbReference type="EMBL" id="AVOT02040587">
    <property type="protein sequence ID" value="MBW0535834.1"/>
    <property type="molecule type" value="Genomic_DNA"/>
</dbReference>
<organism evidence="1 2">
    <name type="scientific">Austropuccinia psidii MF-1</name>
    <dbReference type="NCBI Taxonomy" id="1389203"/>
    <lineage>
        <taxon>Eukaryota</taxon>
        <taxon>Fungi</taxon>
        <taxon>Dikarya</taxon>
        <taxon>Basidiomycota</taxon>
        <taxon>Pucciniomycotina</taxon>
        <taxon>Pucciniomycetes</taxon>
        <taxon>Pucciniales</taxon>
        <taxon>Sphaerophragmiaceae</taxon>
        <taxon>Austropuccinia</taxon>
    </lineage>
</organism>
<reference evidence="1" key="1">
    <citation type="submission" date="2021-03" db="EMBL/GenBank/DDBJ databases">
        <title>Draft genome sequence of rust myrtle Austropuccinia psidii MF-1, a brazilian biotype.</title>
        <authorList>
            <person name="Quecine M.C."/>
            <person name="Pachon D.M.R."/>
            <person name="Bonatelli M.L."/>
            <person name="Correr F.H."/>
            <person name="Franceschini L.M."/>
            <person name="Leite T.F."/>
            <person name="Margarido G.R.A."/>
            <person name="Almeida C.A."/>
            <person name="Ferrarezi J.A."/>
            <person name="Labate C.A."/>
        </authorList>
    </citation>
    <scope>NUCLEOTIDE SEQUENCE</scope>
    <source>
        <strain evidence="1">MF-1</strain>
    </source>
</reference>
<comment type="caution">
    <text evidence="1">The sequence shown here is derived from an EMBL/GenBank/DDBJ whole genome shotgun (WGS) entry which is preliminary data.</text>
</comment>
<dbReference type="Proteomes" id="UP000765509">
    <property type="component" value="Unassembled WGS sequence"/>
</dbReference>
<evidence type="ECO:0000313" key="1">
    <source>
        <dbReference type="EMBL" id="MBW0535834.1"/>
    </source>
</evidence>
<proteinExistence type="predicted"/>
<dbReference type="AlphaFoldDB" id="A0A9Q3FB75"/>
<evidence type="ECO:0000313" key="2">
    <source>
        <dbReference type="Proteomes" id="UP000765509"/>
    </source>
</evidence>